<evidence type="ECO:0000256" key="5">
    <source>
        <dbReference type="ARBA" id="ARBA00022777"/>
    </source>
</evidence>
<evidence type="ECO:0000259" key="11">
    <source>
        <dbReference type="SMART" id="SM00220"/>
    </source>
</evidence>
<evidence type="ECO:0000256" key="3">
    <source>
        <dbReference type="ARBA" id="ARBA00022679"/>
    </source>
</evidence>
<proteinExistence type="predicted"/>
<sequence length="318" mass="36307">MASSLLGWLPRLGRSWEPLDFAHASCSERVPLDHKIDEDCLSGYFASGYHPVRLVEVLRDQYQIVGKLGFGATSTIWLVCHLCCWCHVAIKLFVHSRAMGSQLHNEVQMCRRMSLAKINHPGRSAVRELLDSSDIPGPDGRYRCLVHRPLADNILFGIEDDDPVFEASEQGELQSPSPRTELDGEKDDIDLQRASNQDQTEDCQRRVYRASEVILEAPWDHKIDIWNTGCMVWDMFQGFHLFPGHDAEHQTYRGRAHLSDLVAVLGKPPASLLSVRRPDHQILLRSRQRKEYFIAIMDRMLRWDPIERSSAADLARDG</sequence>
<dbReference type="EC" id="2.7.11.1" evidence="1"/>
<feature type="domain" description="Protein kinase" evidence="11">
    <location>
        <begin position="62"/>
        <end position="316"/>
    </location>
</feature>
<dbReference type="GO" id="GO:0004674">
    <property type="term" value="F:protein serine/threonine kinase activity"/>
    <property type="evidence" value="ECO:0007669"/>
    <property type="project" value="UniProtKB-KW"/>
</dbReference>
<dbReference type="GO" id="GO:0005634">
    <property type="term" value="C:nucleus"/>
    <property type="evidence" value="ECO:0007669"/>
    <property type="project" value="TreeGrafter"/>
</dbReference>
<evidence type="ECO:0000313" key="13">
    <source>
        <dbReference type="Proteomes" id="UP000070501"/>
    </source>
</evidence>
<evidence type="ECO:0000256" key="8">
    <source>
        <dbReference type="ARBA" id="ARBA00048679"/>
    </source>
</evidence>
<dbReference type="InterPro" id="IPR011009">
    <property type="entry name" value="Kinase-like_dom_sf"/>
</dbReference>
<feature type="region of interest" description="Disordered" evidence="10">
    <location>
        <begin position="167"/>
        <end position="202"/>
    </location>
</feature>
<dbReference type="Pfam" id="PF00069">
    <property type="entry name" value="Pkinase"/>
    <property type="match status" value="1"/>
</dbReference>
<evidence type="ECO:0000256" key="9">
    <source>
        <dbReference type="PROSITE-ProRule" id="PRU10141"/>
    </source>
</evidence>
<evidence type="ECO:0000256" key="2">
    <source>
        <dbReference type="ARBA" id="ARBA00022527"/>
    </source>
</evidence>
<dbReference type="EMBL" id="KQ964258">
    <property type="protein sequence ID" value="KXJ88413.1"/>
    <property type="molecule type" value="Genomic_DNA"/>
</dbReference>
<keyword evidence="3" id="KW-0808">Transferase</keyword>
<dbReference type="PANTHER" id="PTHR47634">
    <property type="entry name" value="PROTEIN KINASE DOMAIN-CONTAINING PROTEIN-RELATED"/>
    <property type="match status" value="1"/>
</dbReference>
<dbReference type="AlphaFoldDB" id="A0A136IUA0"/>
<evidence type="ECO:0000256" key="6">
    <source>
        <dbReference type="ARBA" id="ARBA00022840"/>
    </source>
</evidence>
<dbReference type="GO" id="GO:0005524">
    <property type="term" value="F:ATP binding"/>
    <property type="evidence" value="ECO:0007669"/>
    <property type="project" value="UniProtKB-UniRule"/>
</dbReference>
<dbReference type="Proteomes" id="UP000070501">
    <property type="component" value="Unassembled WGS sequence"/>
</dbReference>
<dbReference type="GO" id="GO:0000245">
    <property type="term" value="P:spliceosomal complex assembly"/>
    <property type="evidence" value="ECO:0007669"/>
    <property type="project" value="TreeGrafter"/>
</dbReference>
<evidence type="ECO:0000256" key="4">
    <source>
        <dbReference type="ARBA" id="ARBA00022741"/>
    </source>
</evidence>
<comment type="catalytic activity">
    <reaction evidence="7">
        <text>L-threonyl-[protein] + ATP = O-phospho-L-threonyl-[protein] + ADP + H(+)</text>
        <dbReference type="Rhea" id="RHEA:46608"/>
        <dbReference type="Rhea" id="RHEA-COMP:11060"/>
        <dbReference type="Rhea" id="RHEA-COMP:11605"/>
        <dbReference type="ChEBI" id="CHEBI:15378"/>
        <dbReference type="ChEBI" id="CHEBI:30013"/>
        <dbReference type="ChEBI" id="CHEBI:30616"/>
        <dbReference type="ChEBI" id="CHEBI:61977"/>
        <dbReference type="ChEBI" id="CHEBI:456216"/>
        <dbReference type="EC" id="2.7.11.1"/>
    </reaction>
</comment>
<evidence type="ECO:0000256" key="1">
    <source>
        <dbReference type="ARBA" id="ARBA00012513"/>
    </source>
</evidence>
<keyword evidence="5 12" id="KW-0418">Kinase</keyword>
<dbReference type="GO" id="GO:0005737">
    <property type="term" value="C:cytoplasm"/>
    <property type="evidence" value="ECO:0007669"/>
    <property type="project" value="TreeGrafter"/>
</dbReference>
<evidence type="ECO:0000256" key="7">
    <source>
        <dbReference type="ARBA" id="ARBA00047899"/>
    </source>
</evidence>
<dbReference type="GO" id="GO:0050684">
    <property type="term" value="P:regulation of mRNA processing"/>
    <property type="evidence" value="ECO:0007669"/>
    <property type="project" value="TreeGrafter"/>
</dbReference>
<accession>A0A136IUA0</accession>
<dbReference type="SMART" id="SM00220">
    <property type="entry name" value="S_TKc"/>
    <property type="match status" value="1"/>
</dbReference>
<gene>
    <name evidence="12" type="ORF">Micbo1qcDRAFT_214313</name>
</gene>
<dbReference type="STRING" id="196109.A0A136IUA0"/>
<keyword evidence="2" id="KW-0723">Serine/threonine-protein kinase</keyword>
<dbReference type="OrthoDB" id="5979581at2759"/>
<evidence type="ECO:0000313" key="12">
    <source>
        <dbReference type="EMBL" id="KXJ88413.1"/>
    </source>
</evidence>
<dbReference type="PROSITE" id="PS00107">
    <property type="entry name" value="PROTEIN_KINASE_ATP"/>
    <property type="match status" value="1"/>
</dbReference>
<dbReference type="Gene3D" id="3.30.200.20">
    <property type="entry name" value="Phosphorylase Kinase, domain 1"/>
    <property type="match status" value="1"/>
</dbReference>
<feature type="binding site" evidence="9">
    <location>
        <position position="91"/>
    </location>
    <ligand>
        <name>ATP</name>
        <dbReference type="ChEBI" id="CHEBI:30616"/>
    </ligand>
</feature>
<evidence type="ECO:0000256" key="10">
    <source>
        <dbReference type="SAM" id="MobiDB-lite"/>
    </source>
</evidence>
<comment type="catalytic activity">
    <reaction evidence="8">
        <text>L-seryl-[protein] + ATP = O-phospho-L-seryl-[protein] + ADP + H(+)</text>
        <dbReference type="Rhea" id="RHEA:17989"/>
        <dbReference type="Rhea" id="RHEA-COMP:9863"/>
        <dbReference type="Rhea" id="RHEA-COMP:11604"/>
        <dbReference type="ChEBI" id="CHEBI:15378"/>
        <dbReference type="ChEBI" id="CHEBI:29999"/>
        <dbReference type="ChEBI" id="CHEBI:30616"/>
        <dbReference type="ChEBI" id="CHEBI:83421"/>
        <dbReference type="ChEBI" id="CHEBI:456216"/>
        <dbReference type="EC" id="2.7.11.1"/>
    </reaction>
</comment>
<dbReference type="SUPFAM" id="SSF56112">
    <property type="entry name" value="Protein kinase-like (PK-like)"/>
    <property type="match status" value="1"/>
</dbReference>
<dbReference type="InParanoid" id="A0A136IUA0"/>
<keyword evidence="13" id="KW-1185">Reference proteome</keyword>
<dbReference type="InterPro" id="IPR000719">
    <property type="entry name" value="Prot_kinase_dom"/>
</dbReference>
<dbReference type="PANTHER" id="PTHR47634:SF9">
    <property type="entry name" value="PROTEIN KINASE DOMAIN-CONTAINING PROTEIN-RELATED"/>
    <property type="match status" value="1"/>
</dbReference>
<dbReference type="InterPro" id="IPR051334">
    <property type="entry name" value="SRPK"/>
</dbReference>
<organism evidence="12 13">
    <name type="scientific">Microdochium bolleyi</name>
    <dbReference type="NCBI Taxonomy" id="196109"/>
    <lineage>
        <taxon>Eukaryota</taxon>
        <taxon>Fungi</taxon>
        <taxon>Dikarya</taxon>
        <taxon>Ascomycota</taxon>
        <taxon>Pezizomycotina</taxon>
        <taxon>Sordariomycetes</taxon>
        <taxon>Xylariomycetidae</taxon>
        <taxon>Xylariales</taxon>
        <taxon>Microdochiaceae</taxon>
        <taxon>Microdochium</taxon>
    </lineage>
</organism>
<reference evidence="13" key="1">
    <citation type="submission" date="2016-02" db="EMBL/GenBank/DDBJ databases">
        <title>Draft genome sequence of Microdochium bolleyi, a fungal endophyte of beachgrass.</title>
        <authorList>
            <consortium name="DOE Joint Genome Institute"/>
            <person name="David A.S."/>
            <person name="May G."/>
            <person name="Haridas S."/>
            <person name="Lim J."/>
            <person name="Wang M."/>
            <person name="Labutti K."/>
            <person name="Lipzen A."/>
            <person name="Barry K."/>
            <person name="Grigoriev I.V."/>
        </authorList>
    </citation>
    <scope>NUCLEOTIDE SEQUENCE [LARGE SCALE GENOMIC DNA]</scope>
    <source>
        <strain evidence="13">J235TASD1</strain>
    </source>
</reference>
<dbReference type="InterPro" id="IPR017441">
    <property type="entry name" value="Protein_kinase_ATP_BS"/>
</dbReference>
<keyword evidence="6 9" id="KW-0067">ATP-binding</keyword>
<dbReference type="Gene3D" id="1.10.510.10">
    <property type="entry name" value="Transferase(Phosphotransferase) domain 1"/>
    <property type="match status" value="1"/>
</dbReference>
<name>A0A136IUA0_9PEZI</name>
<keyword evidence="4 9" id="KW-0547">Nucleotide-binding</keyword>
<protein>
    <recommendedName>
        <fullName evidence="1">non-specific serine/threonine protein kinase</fullName>
        <ecNumber evidence="1">2.7.11.1</ecNumber>
    </recommendedName>
</protein>